<dbReference type="Proteomes" id="UP000002420">
    <property type="component" value="Chromosome"/>
</dbReference>
<feature type="signal peptide" evidence="1">
    <location>
        <begin position="1"/>
        <end position="23"/>
    </location>
</feature>
<dbReference type="RefSeq" id="WP_012470474.1">
    <property type="nucleotide sequence ID" value="NC_010814.1"/>
</dbReference>
<proteinExistence type="predicted"/>
<keyword evidence="3" id="KW-1185">Reference proteome</keyword>
<evidence type="ECO:0000313" key="2">
    <source>
        <dbReference type="EMBL" id="ACD96141.1"/>
    </source>
</evidence>
<dbReference type="KEGG" id="glo:Glov_2426"/>
<dbReference type="HOGENOM" id="CLU_1967390_0_0_7"/>
<keyword evidence="1" id="KW-0732">Signal</keyword>
<name>B3E5Q0_TRIL1</name>
<dbReference type="EMBL" id="CP001089">
    <property type="protein sequence ID" value="ACD96141.1"/>
    <property type="molecule type" value="Genomic_DNA"/>
</dbReference>
<gene>
    <name evidence="2" type="ordered locus">Glov_2426</name>
</gene>
<sequence>MKNPVLAACLALVICFSVSTARAADWSNDTFSCDLTIVSTGWVPWEWGLWTEVKMKFYQNVKPASTIVYTCALLYPRHNSNFGCFRSDTAAQSFPGWYNIGVVAQKLNPGVNKSQACEALFGSVFHKLSQYGWITK</sequence>
<dbReference type="AlphaFoldDB" id="B3E5Q0"/>
<protein>
    <submittedName>
        <fullName evidence="2">Uncharacterized protein</fullName>
    </submittedName>
</protein>
<organism evidence="2 3">
    <name type="scientific">Trichlorobacter lovleyi (strain ATCC BAA-1151 / DSM 17278 / SZ)</name>
    <name type="common">Geobacter lovleyi</name>
    <dbReference type="NCBI Taxonomy" id="398767"/>
    <lineage>
        <taxon>Bacteria</taxon>
        <taxon>Pseudomonadati</taxon>
        <taxon>Thermodesulfobacteriota</taxon>
        <taxon>Desulfuromonadia</taxon>
        <taxon>Geobacterales</taxon>
        <taxon>Geobacteraceae</taxon>
        <taxon>Trichlorobacter</taxon>
    </lineage>
</organism>
<feature type="chain" id="PRO_5002787541" evidence="1">
    <location>
        <begin position="24"/>
        <end position="136"/>
    </location>
</feature>
<evidence type="ECO:0000313" key="3">
    <source>
        <dbReference type="Proteomes" id="UP000002420"/>
    </source>
</evidence>
<accession>B3E5Q0</accession>
<evidence type="ECO:0000256" key="1">
    <source>
        <dbReference type="SAM" id="SignalP"/>
    </source>
</evidence>
<reference evidence="2 3" key="1">
    <citation type="submission" date="2008-05" db="EMBL/GenBank/DDBJ databases">
        <title>Complete sequence of chromosome of Geobacter lovleyi SZ.</title>
        <authorList>
            <consortium name="US DOE Joint Genome Institute"/>
            <person name="Lucas S."/>
            <person name="Copeland A."/>
            <person name="Lapidus A."/>
            <person name="Glavina del Rio T."/>
            <person name="Dalin E."/>
            <person name="Tice H."/>
            <person name="Bruce D."/>
            <person name="Goodwin L."/>
            <person name="Pitluck S."/>
            <person name="Chertkov O."/>
            <person name="Meincke L."/>
            <person name="Brettin T."/>
            <person name="Detter J.C."/>
            <person name="Han C."/>
            <person name="Tapia R."/>
            <person name="Kuske C.R."/>
            <person name="Schmutz J."/>
            <person name="Larimer F."/>
            <person name="Land M."/>
            <person name="Hauser L."/>
            <person name="Kyrpides N."/>
            <person name="Mikhailova N."/>
            <person name="Sung Y."/>
            <person name="Fletcher K.E."/>
            <person name="Ritalahti K.M."/>
            <person name="Loeffler F.E."/>
            <person name="Richardson P."/>
        </authorList>
    </citation>
    <scope>NUCLEOTIDE SEQUENCE [LARGE SCALE GENOMIC DNA]</scope>
    <source>
        <strain evidence="3">ATCC BAA-1151 / DSM 17278 / SZ</strain>
    </source>
</reference>